<organism evidence="1 2">
    <name type="scientific">Stieleria varia</name>
    <dbReference type="NCBI Taxonomy" id="2528005"/>
    <lineage>
        <taxon>Bacteria</taxon>
        <taxon>Pseudomonadati</taxon>
        <taxon>Planctomycetota</taxon>
        <taxon>Planctomycetia</taxon>
        <taxon>Pirellulales</taxon>
        <taxon>Pirellulaceae</taxon>
        <taxon>Stieleria</taxon>
    </lineage>
</organism>
<dbReference type="Proteomes" id="UP000320176">
    <property type="component" value="Unassembled WGS sequence"/>
</dbReference>
<accession>A0A5C5ZQ58</accession>
<proteinExistence type="predicted"/>
<dbReference type="EMBL" id="SJPN01000026">
    <property type="protein sequence ID" value="TWT89228.1"/>
    <property type="molecule type" value="Genomic_DNA"/>
</dbReference>
<gene>
    <name evidence="1" type="ORF">Pla52n_68620</name>
</gene>
<name>A0A5C5ZQ58_9BACT</name>
<keyword evidence="2" id="KW-1185">Reference proteome</keyword>
<dbReference type="AlphaFoldDB" id="A0A5C5ZQ58"/>
<comment type="caution">
    <text evidence="1">The sequence shown here is derived from an EMBL/GenBank/DDBJ whole genome shotgun (WGS) entry which is preliminary data.</text>
</comment>
<reference evidence="1 2" key="1">
    <citation type="submission" date="2019-02" db="EMBL/GenBank/DDBJ databases">
        <title>Deep-cultivation of Planctomycetes and their phenomic and genomic characterization uncovers novel biology.</title>
        <authorList>
            <person name="Wiegand S."/>
            <person name="Jogler M."/>
            <person name="Boedeker C."/>
            <person name="Pinto D."/>
            <person name="Vollmers J."/>
            <person name="Rivas-Marin E."/>
            <person name="Kohn T."/>
            <person name="Peeters S.H."/>
            <person name="Heuer A."/>
            <person name="Rast P."/>
            <person name="Oberbeckmann S."/>
            <person name="Bunk B."/>
            <person name="Jeske O."/>
            <person name="Meyerdierks A."/>
            <person name="Storesund J.E."/>
            <person name="Kallscheuer N."/>
            <person name="Luecker S."/>
            <person name="Lage O.M."/>
            <person name="Pohl T."/>
            <person name="Merkel B.J."/>
            <person name="Hornburger P."/>
            <person name="Mueller R.-W."/>
            <person name="Bruemmer F."/>
            <person name="Labrenz M."/>
            <person name="Spormann A.M."/>
            <person name="Op Den Camp H."/>
            <person name="Overmann J."/>
            <person name="Amann R."/>
            <person name="Jetten M.S.M."/>
            <person name="Mascher T."/>
            <person name="Medema M.H."/>
            <person name="Devos D.P."/>
            <person name="Kaster A.-K."/>
            <person name="Ovreas L."/>
            <person name="Rohde M."/>
            <person name="Galperin M.Y."/>
            <person name="Jogler C."/>
        </authorList>
    </citation>
    <scope>NUCLEOTIDE SEQUENCE [LARGE SCALE GENOMIC DNA]</scope>
    <source>
        <strain evidence="1 2">Pla52n</strain>
    </source>
</reference>
<protein>
    <submittedName>
        <fullName evidence="1">Uncharacterized protein</fullName>
    </submittedName>
</protein>
<evidence type="ECO:0000313" key="2">
    <source>
        <dbReference type="Proteomes" id="UP000320176"/>
    </source>
</evidence>
<sequence>MFNVRLVDSWMPLLLVIVASSSTDTPKNPNAALARGLSKSALRATLISGSVSSMT</sequence>
<evidence type="ECO:0000313" key="1">
    <source>
        <dbReference type="EMBL" id="TWT89228.1"/>
    </source>
</evidence>